<keyword evidence="1" id="KW-0812">Transmembrane</keyword>
<evidence type="ECO:0000259" key="2">
    <source>
        <dbReference type="Pfam" id="PF16092"/>
    </source>
</evidence>
<keyword evidence="1" id="KW-0472">Membrane</keyword>
<evidence type="ECO:0000313" key="3">
    <source>
        <dbReference type="EMBL" id="CAH6787766.1"/>
    </source>
</evidence>
<feature type="domain" description="Cilia- and flagella-associated protein 61 N-terminal" evidence="2">
    <location>
        <begin position="16"/>
        <end position="146"/>
    </location>
</feature>
<organism evidence="3 4">
    <name type="scientific">Phodopus roborovskii</name>
    <name type="common">Roborovski's desert hamster</name>
    <name type="synonym">Cricetulus roborovskii</name>
    <dbReference type="NCBI Taxonomy" id="109678"/>
    <lineage>
        <taxon>Eukaryota</taxon>
        <taxon>Metazoa</taxon>
        <taxon>Chordata</taxon>
        <taxon>Craniata</taxon>
        <taxon>Vertebrata</taxon>
        <taxon>Euteleostomi</taxon>
        <taxon>Mammalia</taxon>
        <taxon>Eutheria</taxon>
        <taxon>Euarchontoglires</taxon>
        <taxon>Glires</taxon>
        <taxon>Rodentia</taxon>
        <taxon>Myomorpha</taxon>
        <taxon>Muroidea</taxon>
        <taxon>Cricetidae</taxon>
        <taxon>Cricetinae</taxon>
        <taxon>Phodopus</taxon>
    </lineage>
</organism>
<accession>A0AAU9Z4X1</accession>
<reference evidence="3" key="1">
    <citation type="submission" date="2022-06" db="EMBL/GenBank/DDBJ databases">
        <authorList>
            <person name="Andreotti S."/>
            <person name="Wyler E."/>
        </authorList>
    </citation>
    <scope>NUCLEOTIDE SEQUENCE</scope>
</reference>
<evidence type="ECO:0000256" key="1">
    <source>
        <dbReference type="SAM" id="Phobius"/>
    </source>
</evidence>
<gene>
    <name evidence="3" type="primary">Cfap61</name>
    <name evidence="3" type="ORF">PHOROB_LOCUS5583</name>
</gene>
<dbReference type="InterPro" id="IPR032151">
    <property type="entry name" value="CFAP61_N"/>
</dbReference>
<dbReference type="AlphaFoldDB" id="A0AAU9Z4X1"/>
<dbReference type="Pfam" id="PF16092">
    <property type="entry name" value="CFAP61_N"/>
    <property type="match status" value="3"/>
</dbReference>
<name>A0AAU9Z4X1_PHORO</name>
<protein>
    <submittedName>
        <fullName evidence="3">Cfap61 protein</fullName>
    </submittedName>
</protein>
<keyword evidence="1" id="KW-1133">Transmembrane helix</keyword>
<dbReference type="PANTHER" id="PTHR21178:SF8">
    <property type="entry name" value="CILIA- AND FLAGELLA-ASSOCIATED PROTEIN 61"/>
    <property type="match status" value="1"/>
</dbReference>
<dbReference type="InterPro" id="IPR038884">
    <property type="entry name" value="CFAP61"/>
</dbReference>
<feature type="domain" description="Cilia- and flagella-associated protein 61 N-terminal" evidence="2">
    <location>
        <begin position="152"/>
        <end position="229"/>
    </location>
</feature>
<evidence type="ECO:0000313" key="4">
    <source>
        <dbReference type="Proteomes" id="UP001152836"/>
    </source>
</evidence>
<feature type="domain" description="Cilia- and flagella-associated protein 61 N-terminal" evidence="2">
    <location>
        <begin position="322"/>
        <end position="476"/>
    </location>
</feature>
<proteinExistence type="predicted"/>
<comment type="caution">
    <text evidence="3">The sequence shown here is derived from an EMBL/GenBank/DDBJ whole genome shotgun (WGS) entry which is preliminary data.</text>
</comment>
<feature type="transmembrane region" description="Helical" evidence="1">
    <location>
        <begin position="544"/>
        <end position="564"/>
    </location>
</feature>
<dbReference type="EMBL" id="CALSGD010001400">
    <property type="protein sequence ID" value="CAH6787766.1"/>
    <property type="molecule type" value="Genomic_DNA"/>
</dbReference>
<dbReference type="PANTHER" id="PTHR21178">
    <property type="entry name" value="CILIA- AND FLAGELLA-ASSOCIATED PROTEIN 61"/>
    <property type="match status" value="1"/>
</dbReference>
<keyword evidence="4" id="KW-1185">Reference proteome</keyword>
<sequence length="565" mass="64806">MSVLTSPRGKVEVVHCRRTESQDIFCIKNLIRKFTQKLFGRLNIIYLLEKANLAVTLCNDKEEIMAHAIFLDYPNWNVANQDSWMPVFQELDSEIPCTPLNTLFMHFFVAVDEYATGCLKEIIRTVFKAVPELYFIFLIVPSYVSLGFLLHRVEDHDDLMPIFMHYDNTLKEIYGEYFLAELIEAQDEENHAVVCEVEGKAVGFMSVCSSVNLTLLHECFDLGPFHGFCVPHPDDLLEPSKKSSIQESQVCNSLNPIQKSSSCGRRLKTILPDTDQKLSMLSIMGDEDLSLSSESSPPSFLFSEESSHFRPIYLGESAAFCIQLFCIDEKYEARSLDFMSFVFSLFPDKNFCLISVPHLTPEFVLIQNFVKVVPFNNCTLEHDLYVFHRAGLLRSIKIRLANFLDTDGVENLVSTLMLSRKIMDDLAQYNEACRDPDGTALQAFVAEVANQIVGIAVIRKEMDIEYIRSHYNIEDFIYFSHHQQEEHGRLHHFALNPIFRHYTKFFLKEILRLGYKSCLYYPVYPQSRESKVRGRHGLSPCAHGGIQCALHLFVLLMITLIVACI</sequence>
<dbReference type="Proteomes" id="UP001152836">
    <property type="component" value="Unassembled WGS sequence"/>
</dbReference>